<dbReference type="RefSeq" id="WP_260725910.1">
    <property type="nucleotide sequence ID" value="NZ_CP073721.1"/>
</dbReference>
<name>A0ABY5Z417_9ACTN</name>
<organism evidence="1 2">
    <name type="scientific">Dactylosporangium roseum</name>
    <dbReference type="NCBI Taxonomy" id="47989"/>
    <lineage>
        <taxon>Bacteria</taxon>
        <taxon>Bacillati</taxon>
        <taxon>Actinomycetota</taxon>
        <taxon>Actinomycetes</taxon>
        <taxon>Micromonosporales</taxon>
        <taxon>Micromonosporaceae</taxon>
        <taxon>Dactylosporangium</taxon>
    </lineage>
</organism>
<protein>
    <submittedName>
        <fullName evidence="1">Uncharacterized protein</fullName>
    </submittedName>
</protein>
<dbReference type="Gene3D" id="1.20.58.480">
    <property type="match status" value="1"/>
</dbReference>
<sequence>MVHTKMSPAEAMTTFTRFMMKDFPLLNCACRDGRIALGVWLSTVTPIVDAVASIAGTVGPDDADLLRRGCGMVVLAAERLAQPLGFPPGAILTRLPKLDKVLVGLADPGGRPALSHKGYWLTNVPPVQFTFTGSAYERFFMTAVVSQTIMRQAVHGLLAPVCAGDVRTGGSSVASRLLLAAAAVLDQAQQQFRDFNRGPDGLPGQTPAQFNEMRVWLPKTRIAGKLYGGPNAAYIVDMAGTDFLLGTADEHYERYVQGFVPELDGDERRLLHTYMTTPSVIDALSAAAGYSDAATMSVAPTDEVASRLRSSRNLLAAGEAARALYRSFCGGSGAHVGLINTHLTQYGAGLTPAERSALPVDPGTGVGGHGHEHTRRLHDTRRTNAAWKNFLVALKMTDTGPTAIRKEEVTHER</sequence>
<dbReference type="EMBL" id="CP073721">
    <property type="protein sequence ID" value="UWZ36572.1"/>
    <property type="molecule type" value="Genomic_DNA"/>
</dbReference>
<reference evidence="1" key="1">
    <citation type="submission" date="2021-04" db="EMBL/GenBank/DDBJ databases">
        <title>Biosynthetic gene clusters of Dactylosporangioum roseum.</title>
        <authorList>
            <person name="Hartkoorn R.C."/>
            <person name="Beaudoing E."/>
            <person name="Hot D."/>
            <person name="Moureu S."/>
        </authorList>
    </citation>
    <scope>NUCLEOTIDE SEQUENCE</scope>
    <source>
        <strain evidence="1">NRRL B-16295</strain>
    </source>
</reference>
<dbReference type="SUPFAM" id="SSF140959">
    <property type="entry name" value="Indolic compounds 2,3-dioxygenase-like"/>
    <property type="match status" value="1"/>
</dbReference>
<evidence type="ECO:0000313" key="1">
    <source>
        <dbReference type="EMBL" id="UWZ36572.1"/>
    </source>
</evidence>
<evidence type="ECO:0000313" key="2">
    <source>
        <dbReference type="Proteomes" id="UP001058271"/>
    </source>
</evidence>
<keyword evidence="2" id="KW-1185">Reference proteome</keyword>
<dbReference type="InterPro" id="IPR037217">
    <property type="entry name" value="Trp/Indoleamine_2_3_dOase-like"/>
</dbReference>
<proteinExistence type="predicted"/>
<accession>A0ABY5Z417</accession>
<dbReference type="Proteomes" id="UP001058271">
    <property type="component" value="Chromosome"/>
</dbReference>
<gene>
    <name evidence="1" type="ORF">Drose_37125</name>
</gene>